<accession>W4LGT2</accession>
<feature type="chain" id="PRO_5004844534" evidence="1">
    <location>
        <begin position="26"/>
        <end position="150"/>
    </location>
</feature>
<evidence type="ECO:0000313" key="2">
    <source>
        <dbReference type="EMBL" id="ETW97212.1"/>
    </source>
</evidence>
<dbReference type="AlphaFoldDB" id="W4LGT2"/>
<keyword evidence="3" id="KW-1185">Reference proteome</keyword>
<comment type="caution">
    <text evidence="2">The sequence shown here is derived from an EMBL/GenBank/DDBJ whole genome shotgun (WGS) entry which is preliminary data.</text>
</comment>
<keyword evidence="1" id="KW-0732">Signal</keyword>
<organism evidence="2 3">
    <name type="scientific">Entotheonella factor</name>
    <dbReference type="NCBI Taxonomy" id="1429438"/>
    <lineage>
        <taxon>Bacteria</taxon>
        <taxon>Pseudomonadati</taxon>
        <taxon>Nitrospinota/Tectimicrobiota group</taxon>
        <taxon>Candidatus Tectimicrobiota</taxon>
        <taxon>Candidatus Entotheonellia</taxon>
        <taxon>Candidatus Entotheonellales</taxon>
        <taxon>Candidatus Entotheonellaceae</taxon>
        <taxon>Candidatus Entotheonella</taxon>
    </lineage>
</organism>
<dbReference type="HOGENOM" id="CLU_1737181_0_0_7"/>
<evidence type="ECO:0000313" key="3">
    <source>
        <dbReference type="Proteomes" id="UP000019141"/>
    </source>
</evidence>
<dbReference type="EMBL" id="AZHW01000692">
    <property type="protein sequence ID" value="ETW97212.1"/>
    <property type="molecule type" value="Genomic_DNA"/>
</dbReference>
<reference evidence="2 3" key="1">
    <citation type="journal article" date="2014" name="Nature">
        <title>An environmental bacterial taxon with a large and distinct metabolic repertoire.</title>
        <authorList>
            <person name="Wilson M.C."/>
            <person name="Mori T."/>
            <person name="Ruckert C."/>
            <person name="Uria A.R."/>
            <person name="Helf M.J."/>
            <person name="Takada K."/>
            <person name="Gernert C."/>
            <person name="Steffens U.A."/>
            <person name="Heycke N."/>
            <person name="Schmitt S."/>
            <person name="Rinke C."/>
            <person name="Helfrich E.J."/>
            <person name="Brachmann A.O."/>
            <person name="Gurgui C."/>
            <person name="Wakimoto T."/>
            <person name="Kracht M."/>
            <person name="Crusemann M."/>
            <person name="Hentschel U."/>
            <person name="Abe I."/>
            <person name="Matsunaga S."/>
            <person name="Kalinowski J."/>
            <person name="Takeyama H."/>
            <person name="Piel J."/>
        </authorList>
    </citation>
    <scope>NUCLEOTIDE SEQUENCE [LARGE SCALE GENOMIC DNA]</scope>
    <source>
        <strain evidence="3">TSY1</strain>
    </source>
</reference>
<sequence length="150" mass="17141">MLKSIMAITISLTAAFVLTTTTVSATEPEYTDSDDFLIKDCPENPRYPVHCDKIVFHIKDLGRFFCPPEVVKANQFQNVHEQVEFGPEDWVDIRIEDDYGMVNNLRAIAATYLNERGCRRAVPDSTLFISPENLAIETVDFITVRPSRRR</sequence>
<evidence type="ECO:0000256" key="1">
    <source>
        <dbReference type="SAM" id="SignalP"/>
    </source>
</evidence>
<proteinExistence type="predicted"/>
<dbReference type="Proteomes" id="UP000019141">
    <property type="component" value="Unassembled WGS sequence"/>
</dbReference>
<name>W4LGT2_ENTF1</name>
<protein>
    <submittedName>
        <fullName evidence="2">Uncharacterized protein</fullName>
    </submittedName>
</protein>
<feature type="signal peptide" evidence="1">
    <location>
        <begin position="1"/>
        <end position="25"/>
    </location>
</feature>
<gene>
    <name evidence="2" type="ORF">ETSY1_23540</name>
</gene>